<organism evidence="3 4">
    <name type="scientific">Micromonospora rhizosphaerae</name>
    <dbReference type="NCBI Taxonomy" id="568872"/>
    <lineage>
        <taxon>Bacteria</taxon>
        <taxon>Bacillati</taxon>
        <taxon>Actinomycetota</taxon>
        <taxon>Actinomycetes</taxon>
        <taxon>Micromonosporales</taxon>
        <taxon>Micromonosporaceae</taxon>
        <taxon>Micromonospora</taxon>
    </lineage>
</organism>
<dbReference type="PANTHER" id="PTHR24321">
    <property type="entry name" value="DEHYDROGENASES, SHORT CHAIN"/>
    <property type="match status" value="1"/>
</dbReference>
<dbReference type="CDD" id="cd05233">
    <property type="entry name" value="SDR_c"/>
    <property type="match status" value="1"/>
</dbReference>
<dbReference type="InterPro" id="IPR036291">
    <property type="entry name" value="NAD(P)-bd_dom_sf"/>
</dbReference>
<name>A0A1C6RT04_9ACTN</name>
<dbReference type="PRINTS" id="PR00080">
    <property type="entry name" value="SDRFAMILY"/>
</dbReference>
<dbReference type="Proteomes" id="UP000199413">
    <property type="component" value="Unassembled WGS sequence"/>
</dbReference>
<protein>
    <submittedName>
        <fullName evidence="3">NAD(P)-dependent dehydrogenase, short-chain alcohol dehydrogenase family</fullName>
    </submittedName>
</protein>
<evidence type="ECO:0000313" key="3">
    <source>
        <dbReference type="EMBL" id="SCL20300.1"/>
    </source>
</evidence>
<dbReference type="FunFam" id="3.40.50.720:FF:000084">
    <property type="entry name" value="Short-chain dehydrogenase reductase"/>
    <property type="match status" value="1"/>
</dbReference>
<evidence type="ECO:0000256" key="1">
    <source>
        <dbReference type="ARBA" id="ARBA00006484"/>
    </source>
</evidence>
<comment type="similarity">
    <text evidence="1">Belongs to the short-chain dehydrogenases/reductases (SDR) family.</text>
</comment>
<sequence>MNQQPMPTVNAVRGLLAGRVAVVTGAASGIGAAVVDRFIAEGAAVIAVDRVPNATHLGTAPVRALVGDVSQAATWEAVAGLARAEFGRLDVLFSNAAAMVTAPAHELDEADWDRQLAINLKAAYLGLRSCIGLLRASGNGSVVVTSSVHATHGLPGHPAYAASKGGLLALTRQLAVEYGPEVRVNAVVPGPILTPLWHGIDQGARDRSIAGTAAQRFGRPHEVAAAVAFLASDESSYITGTTITVDGGWSAKKDSA</sequence>
<dbReference type="AlphaFoldDB" id="A0A1C6RT04"/>
<keyword evidence="4" id="KW-1185">Reference proteome</keyword>
<dbReference type="PRINTS" id="PR00081">
    <property type="entry name" value="GDHRDH"/>
</dbReference>
<evidence type="ECO:0000313" key="4">
    <source>
        <dbReference type="Proteomes" id="UP000199413"/>
    </source>
</evidence>
<accession>A0A1C6RT04</accession>
<gene>
    <name evidence="3" type="ORF">GA0070624_1963</name>
</gene>
<keyword evidence="2" id="KW-0560">Oxidoreductase</keyword>
<dbReference type="PANTHER" id="PTHR24321:SF8">
    <property type="entry name" value="ESTRADIOL 17-BETA-DEHYDROGENASE 8-RELATED"/>
    <property type="match status" value="1"/>
</dbReference>
<dbReference type="EMBL" id="FMHV01000002">
    <property type="protein sequence ID" value="SCL20300.1"/>
    <property type="molecule type" value="Genomic_DNA"/>
</dbReference>
<dbReference type="STRING" id="568872.GA0070624_1963"/>
<dbReference type="Gene3D" id="3.40.50.720">
    <property type="entry name" value="NAD(P)-binding Rossmann-like Domain"/>
    <property type="match status" value="1"/>
</dbReference>
<dbReference type="GO" id="GO:0016491">
    <property type="term" value="F:oxidoreductase activity"/>
    <property type="evidence" value="ECO:0007669"/>
    <property type="project" value="UniProtKB-KW"/>
</dbReference>
<dbReference type="SUPFAM" id="SSF51735">
    <property type="entry name" value="NAD(P)-binding Rossmann-fold domains"/>
    <property type="match status" value="1"/>
</dbReference>
<dbReference type="Pfam" id="PF13561">
    <property type="entry name" value="adh_short_C2"/>
    <property type="match status" value="1"/>
</dbReference>
<dbReference type="InterPro" id="IPR020904">
    <property type="entry name" value="Sc_DH/Rdtase_CS"/>
</dbReference>
<reference evidence="4" key="1">
    <citation type="submission" date="2016-06" db="EMBL/GenBank/DDBJ databases">
        <authorList>
            <person name="Varghese N."/>
            <person name="Submissions Spin"/>
        </authorList>
    </citation>
    <scope>NUCLEOTIDE SEQUENCE [LARGE SCALE GENOMIC DNA]</scope>
    <source>
        <strain evidence="4">DSM 45431</strain>
    </source>
</reference>
<proteinExistence type="inferred from homology"/>
<evidence type="ECO:0000256" key="2">
    <source>
        <dbReference type="ARBA" id="ARBA00023002"/>
    </source>
</evidence>
<dbReference type="PROSITE" id="PS00061">
    <property type="entry name" value="ADH_SHORT"/>
    <property type="match status" value="1"/>
</dbReference>
<dbReference type="RefSeq" id="WP_245718728.1">
    <property type="nucleotide sequence ID" value="NZ_FMHV01000002.1"/>
</dbReference>
<dbReference type="InterPro" id="IPR002347">
    <property type="entry name" value="SDR_fam"/>
</dbReference>